<dbReference type="PROSITE" id="PS50088">
    <property type="entry name" value="ANK_REPEAT"/>
    <property type="match status" value="1"/>
</dbReference>
<keyword evidence="1" id="KW-0677">Repeat</keyword>
<reference evidence="4 5" key="1">
    <citation type="submission" date="2018-02" db="EMBL/GenBank/DDBJ databases">
        <title>Draft genome sequences of Elsinoe sp., causing black scab on jojoba.</title>
        <authorList>
            <person name="Stodart B."/>
            <person name="Jeffress S."/>
            <person name="Ash G."/>
            <person name="Arun Chinnappa K."/>
        </authorList>
    </citation>
    <scope>NUCLEOTIDE SEQUENCE [LARGE SCALE GENOMIC DNA]</scope>
    <source>
        <strain evidence="4 5">Hillstone_2</strain>
    </source>
</reference>
<evidence type="ECO:0000313" key="5">
    <source>
        <dbReference type="Proteomes" id="UP000308133"/>
    </source>
</evidence>
<feature type="repeat" description="ANK" evidence="3">
    <location>
        <begin position="583"/>
        <end position="607"/>
    </location>
</feature>
<accession>A0A4U7AW32</accession>
<comment type="caution">
    <text evidence="4">The sequence shown here is derived from an EMBL/GenBank/DDBJ whole genome shotgun (WGS) entry which is preliminary data.</text>
</comment>
<dbReference type="EMBL" id="PTQR01000081">
    <property type="protein sequence ID" value="TKX21395.1"/>
    <property type="molecule type" value="Genomic_DNA"/>
</dbReference>
<proteinExistence type="predicted"/>
<evidence type="ECO:0000313" key="4">
    <source>
        <dbReference type="EMBL" id="TKX21395.1"/>
    </source>
</evidence>
<protein>
    <submittedName>
        <fullName evidence="4">Ankyrin repeat-containing protein 22</fullName>
    </submittedName>
</protein>
<dbReference type="AlphaFoldDB" id="A0A4U7AW32"/>
<dbReference type="PROSITE" id="PS50297">
    <property type="entry name" value="ANK_REP_REGION"/>
    <property type="match status" value="1"/>
</dbReference>
<dbReference type="SUPFAM" id="SSF48403">
    <property type="entry name" value="Ankyrin repeat"/>
    <property type="match status" value="1"/>
</dbReference>
<dbReference type="InterPro" id="IPR002110">
    <property type="entry name" value="Ankyrin_rpt"/>
</dbReference>
<evidence type="ECO:0000256" key="1">
    <source>
        <dbReference type="ARBA" id="ARBA00022737"/>
    </source>
</evidence>
<dbReference type="SMART" id="SM00248">
    <property type="entry name" value="ANK"/>
    <property type="match status" value="7"/>
</dbReference>
<evidence type="ECO:0000256" key="2">
    <source>
        <dbReference type="ARBA" id="ARBA00023043"/>
    </source>
</evidence>
<keyword evidence="2 3" id="KW-0040">ANK repeat</keyword>
<sequence>MNPCGRVRFIHDTVREYVKTDKFLERYDLGDFVTFQRNSHERLKDICAAYLHYANLHQKNESQAPQAAPRRDRGRSHEIDVVIAAGVSDQTHEKRIESFAAKYPLIRYAIESILYHSETAQVLGQDQRSFLQNFPRRPFIRSLRVLRGADLPSYSETSSLLYILADQGLPALTELETSMVPTIHIWGERHGCPLLAAIASNNVAVVHALLGTAALSHDLPAVIQILDSKSRNRQGVPEVVAVGDLPDEVVASSISQSRVEWFFNKHGTEYYYRQIFSIVEAGDRFLLDRLNNDDKFKFIRPDHLNGWLLIQAIQAGLFHVVSHILKTHTVDMGSTWLDGRTTCVFMAAIWSQDSQIGALVLQAPGLDLNKPGRSGQTAISRALAAKNYEMAKLILEQDLIDVHVLDHKSQTPLSLARKSGDLRLIELVRKHQGQSFSDSIRSSCLRKAIACNDVGIVRLLIKETRNLAQIAQNHRTSDQLDGRYCLNLAAASGAWEVLQIYLSSPDVELGTNSKLCRLRPLVTDESPEEFYVLLGLLLHSGTNPNAVGDCLDWAFAECIRHGHTKLVKRLIIAGIVNLEHESGGVTPLMQAAKYNRLEIMELLLHEGKAQVNHSNYEMKSALMTAAELGHADIVRAILNADGVRPHMTDVYGRTAHQMALDQQHHEIADILEASKH</sequence>
<dbReference type="InterPro" id="IPR036770">
    <property type="entry name" value="Ankyrin_rpt-contain_sf"/>
</dbReference>
<evidence type="ECO:0000256" key="3">
    <source>
        <dbReference type="PROSITE-ProRule" id="PRU00023"/>
    </source>
</evidence>
<dbReference type="Gene3D" id="1.25.40.20">
    <property type="entry name" value="Ankyrin repeat-containing domain"/>
    <property type="match status" value="3"/>
</dbReference>
<dbReference type="PANTHER" id="PTHR24198">
    <property type="entry name" value="ANKYRIN REPEAT AND PROTEIN KINASE DOMAIN-CONTAINING PROTEIN"/>
    <property type="match status" value="1"/>
</dbReference>
<dbReference type="Proteomes" id="UP000308133">
    <property type="component" value="Unassembled WGS sequence"/>
</dbReference>
<dbReference type="Pfam" id="PF12796">
    <property type="entry name" value="Ank_2"/>
    <property type="match status" value="1"/>
</dbReference>
<dbReference type="PANTHER" id="PTHR24198:SF165">
    <property type="entry name" value="ANKYRIN REPEAT-CONTAINING PROTEIN-RELATED"/>
    <property type="match status" value="1"/>
</dbReference>
<gene>
    <name evidence="4" type="ORF">C1H76_6469</name>
</gene>
<organism evidence="4 5">
    <name type="scientific">Elsinoe australis</name>
    <dbReference type="NCBI Taxonomy" id="40998"/>
    <lineage>
        <taxon>Eukaryota</taxon>
        <taxon>Fungi</taxon>
        <taxon>Dikarya</taxon>
        <taxon>Ascomycota</taxon>
        <taxon>Pezizomycotina</taxon>
        <taxon>Dothideomycetes</taxon>
        <taxon>Dothideomycetidae</taxon>
        <taxon>Myriangiales</taxon>
        <taxon>Elsinoaceae</taxon>
        <taxon>Elsinoe</taxon>
    </lineage>
</organism>
<name>A0A4U7AW32_9PEZI</name>